<dbReference type="EMBL" id="JABJRC010000016">
    <property type="protein sequence ID" value="NOL45729.1"/>
    <property type="molecule type" value="Genomic_DNA"/>
</dbReference>
<dbReference type="Proteomes" id="UP000553957">
    <property type="component" value="Unassembled WGS sequence"/>
</dbReference>
<dbReference type="GO" id="GO:0000160">
    <property type="term" value="P:phosphorelay signal transduction system"/>
    <property type="evidence" value="ECO:0007669"/>
    <property type="project" value="InterPro"/>
</dbReference>
<comment type="similarity">
    <text evidence="1">Belongs to the AfsR/DnrI/RedD regulatory family.</text>
</comment>
<gene>
    <name evidence="8" type="ORF">HNR71_002828</name>
    <name evidence="9" type="ORF">HPO96_36345</name>
</gene>
<feature type="transmembrane region" description="Helical" evidence="6">
    <location>
        <begin position="308"/>
        <end position="335"/>
    </location>
</feature>
<dbReference type="InterPro" id="IPR051677">
    <property type="entry name" value="AfsR-DnrI-RedD_regulator"/>
</dbReference>
<comment type="caution">
    <text evidence="9">The sequence shown here is derived from an EMBL/GenBank/DDBJ whole genome shotgun (WGS) entry which is preliminary data.</text>
</comment>
<feature type="transmembrane region" description="Helical" evidence="6">
    <location>
        <begin position="374"/>
        <end position="395"/>
    </location>
</feature>
<dbReference type="Pfam" id="PF00486">
    <property type="entry name" value="Trans_reg_C"/>
    <property type="match status" value="1"/>
</dbReference>
<dbReference type="GO" id="GO:0003677">
    <property type="term" value="F:DNA binding"/>
    <property type="evidence" value="ECO:0007669"/>
    <property type="project" value="UniProtKB-UniRule"/>
</dbReference>
<reference evidence="8 11" key="2">
    <citation type="submission" date="2020-08" db="EMBL/GenBank/DDBJ databases">
        <title>Sequencing the genomes of 1000 actinobacteria strains.</title>
        <authorList>
            <person name="Klenk H.-P."/>
        </authorList>
    </citation>
    <scope>NUCLEOTIDE SEQUENCE [LARGE SCALE GENOMIC DNA]</scope>
    <source>
        <strain evidence="8 11">DSM 15626</strain>
    </source>
</reference>
<feature type="DNA-binding region" description="OmpR/PhoB-type" evidence="5">
    <location>
        <begin position="1"/>
        <end position="102"/>
    </location>
</feature>
<dbReference type="PANTHER" id="PTHR35807">
    <property type="entry name" value="TRANSCRIPTIONAL REGULATOR REDD-RELATED"/>
    <property type="match status" value="1"/>
</dbReference>
<dbReference type="PANTHER" id="PTHR35807:SF1">
    <property type="entry name" value="TRANSCRIPTIONAL REGULATOR REDD"/>
    <property type="match status" value="1"/>
</dbReference>
<dbReference type="SUPFAM" id="SSF48452">
    <property type="entry name" value="TPR-like"/>
    <property type="match status" value="1"/>
</dbReference>
<dbReference type="Gene3D" id="1.25.40.10">
    <property type="entry name" value="Tetratricopeptide repeat domain"/>
    <property type="match status" value="1"/>
</dbReference>
<evidence type="ECO:0000313" key="10">
    <source>
        <dbReference type="Proteomes" id="UP000534306"/>
    </source>
</evidence>
<evidence type="ECO:0000313" key="9">
    <source>
        <dbReference type="EMBL" id="NOL45729.1"/>
    </source>
</evidence>
<evidence type="ECO:0000256" key="5">
    <source>
        <dbReference type="PROSITE-ProRule" id="PRU01091"/>
    </source>
</evidence>
<keyword evidence="4" id="KW-0804">Transcription</keyword>
<protein>
    <submittedName>
        <fullName evidence="8">DNA-binding SARP family transcriptional activator</fullName>
    </submittedName>
    <submittedName>
        <fullName evidence="9">Transcriptional regulator</fullName>
    </submittedName>
</protein>
<dbReference type="InterPro" id="IPR011990">
    <property type="entry name" value="TPR-like_helical_dom_sf"/>
</dbReference>
<keyword evidence="6" id="KW-0812">Transmembrane</keyword>
<evidence type="ECO:0000256" key="1">
    <source>
        <dbReference type="ARBA" id="ARBA00005820"/>
    </source>
</evidence>
<keyword evidence="6" id="KW-0472">Membrane</keyword>
<keyword evidence="10" id="KW-1185">Reference proteome</keyword>
<dbReference type="Pfam" id="PF12836">
    <property type="entry name" value="HHH_3"/>
    <property type="match status" value="1"/>
</dbReference>
<dbReference type="Pfam" id="PF03704">
    <property type="entry name" value="BTAD"/>
    <property type="match status" value="1"/>
</dbReference>
<evidence type="ECO:0000313" key="8">
    <source>
        <dbReference type="EMBL" id="MBB6567191.1"/>
    </source>
</evidence>
<dbReference type="InterPro" id="IPR010994">
    <property type="entry name" value="RuvA_2-like"/>
</dbReference>
<dbReference type="SMART" id="SM01043">
    <property type="entry name" value="BTAD"/>
    <property type="match status" value="1"/>
</dbReference>
<organism evidence="9 10">
    <name type="scientific">Kribbella sandramycini</name>
    <dbReference type="NCBI Taxonomy" id="60450"/>
    <lineage>
        <taxon>Bacteria</taxon>
        <taxon>Bacillati</taxon>
        <taxon>Actinomycetota</taxon>
        <taxon>Actinomycetes</taxon>
        <taxon>Propionibacteriales</taxon>
        <taxon>Kribbellaceae</taxon>
        <taxon>Kribbella</taxon>
    </lineage>
</organism>
<dbReference type="Proteomes" id="UP000534306">
    <property type="component" value="Unassembled WGS sequence"/>
</dbReference>
<dbReference type="SUPFAM" id="SSF47781">
    <property type="entry name" value="RuvA domain 2-like"/>
    <property type="match status" value="1"/>
</dbReference>
<reference evidence="9 10" key="1">
    <citation type="submission" date="2020-05" db="EMBL/GenBank/DDBJ databases">
        <title>Genome sequence of Kribbella sandramycini ATCC 39419.</title>
        <authorList>
            <person name="Maclea K.S."/>
            <person name="Fair J.L."/>
        </authorList>
    </citation>
    <scope>NUCLEOTIDE SEQUENCE [LARGE SCALE GENOMIC DNA]</scope>
    <source>
        <strain evidence="9 10">ATCC 39419</strain>
    </source>
</reference>
<dbReference type="RefSeq" id="WP_171679028.1">
    <property type="nucleotide sequence ID" value="NZ_BAAAGT010000024.1"/>
</dbReference>
<evidence type="ECO:0000256" key="6">
    <source>
        <dbReference type="SAM" id="Phobius"/>
    </source>
</evidence>
<dbReference type="InterPro" id="IPR036388">
    <property type="entry name" value="WH-like_DNA-bd_sf"/>
</dbReference>
<evidence type="ECO:0000259" key="7">
    <source>
        <dbReference type="PROSITE" id="PS51755"/>
    </source>
</evidence>
<dbReference type="SMART" id="SM00862">
    <property type="entry name" value="Trans_reg_C"/>
    <property type="match status" value="1"/>
</dbReference>
<keyword evidence="3 5" id="KW-0238">DNA-binding</keyword>
<dbReference type="AlphaFoldDB" id="A0A7Y4L7C3"/>
<keyword evidence="2" id="KW-0805">Transcription regulation</keyword>
<dbReference type="CDD" id="cd15831">
    <property type="entry name" value="BTAD"/>
    <property type="match status" value="1"/>
</dbReference>
<dbReference type="EMBL" id="JACHKF010000001">
    <property type="protein sequence ID" value="MBB6567191.1"/>
    <property type="molecule type" value="Genomic_DNA"/>
</dbReference>
<evidence type="ECO:0000256" key="4">
    <source>
        <dbReference type="ARBA" id="ARBA00023163"/>
    </source>
</evidence>
<proteinExistence type="inferred from homology"/>
<feature type="transmembrane region" description="Helical" evidence="6">
    <location>
        <begin position="342"/>
        <end position="362"/>
    </location>
</feature>
<keyword evidence="6" id="KW-1133">Transmembrane helix</keyword>
<evidence type="ECO:0000256" key="2">
    <source>
        <dbReference type="ARBA" id="ARBA00023015"/>
    </source>
</evidence>
<dbReference type="SUPFAM" id="SSF46894">
    <property type="entry name" value="C-terminal effector domain of the bipartite response regulators"/>
    <property type="match status" value="1"/>
</dbReference>
<feature type="domain" description="OmpR/PhoB-type" evidence="7">
    <location>
        <begin position="1"/>
        <end position="102"/>
    </location>
</feature>
<dbReference type="Gene3D" id="1.10.10.10">
    <property type="entry name" value="Winged helix-like DNA-binding domain superfamily/Winged helix DNA-binding domain"/>
    <property type="match status" value="1"/>
</dbReference>
<evidence type="ECO:0000256" key="3">
    <source>
        <dbReference type="ARBA" id="ARBA00023125"/>
    </source>
</evidence>
<dbReference type="InterPro" id="IPR005158">
    <property type="entry name" value="BTAD"/>
</dbReference>
<dbReference type="PROSITE" id="PS51755">
    <property type="entry name" value="OMPR_PHOB"/>
    <property type="match status" value="1"/>
</dbReference>
<accession>A0A7Y4L7C3</accession>
<name>A0A7Y4L7C3_9ACTN</name>
<evidence type="ECO:0000313" key="11">
    <source>
        <dbReference type="Proteomes" id="UP000553957"/>
    </source>
</evidence>
<dbReference type="GO" id="GO:0006355">
    <property type="term" value="P:regulation of DNA-templated transcription"/>
    <property type="evidence" value="ECO:0007669"/>
    <property type="project" value="InterPro"/>
</dbReference>
<dbReference type="InterPro" id="IPR001867">
    <property type="entry name" value="OmpR/PhoB-type_DNA-bd"/>
</dbReference>
<dbReference type="InterPro" id="IPR016032">
    <property type="entry name" value="Sig_transdc_resp-reg_C-effctor"/>
</dbReference>
<sequence length="509" mass="54867">MNEVPVRFDVLGPLRVTRGQEELALGPAKQQAVLATLLVTPNQVIPTARIVAAVWDDEPPVNGTNVVQKYVAGLRRILEPDRAPRSAGNLLILESGGYRVVVTPGCSDVDEFETQVRAARELRRAGELAEASEKLRQALSLWRGEPFAGLAGAVFDEARKQLAELRAGAIEDRAEIELELGHHGLLAEELPELAAAYPLRERLRGAQMLALYRAGRSEDAVAAYRDLHDHLVGEYGVEPGPELQQLQARIQRNDPALRQAGGGATATAVAEPPAIISRRGGRDWSLGRGWPVSMSDLIPPQRPRLGRILMKAAAVFITVITFGLGSVAGLLVLSYLRRRKTLLLAALGYFAVWLIGLLLMAFSDSDSSSAMAGFGFIVLVVEVIGSAAHVGFTVAPVSVRRIRALAALDQRLRARQVLERDPAFARSLGIGLPHLHREYDDGGLVDPNEVPAGVLTRIPGVSAQHAALIVASREQQGRFNSMSDLSDRGLFPSPLPDAVATFLVILPAP</sequence>